<reference evidence="2 3" key="1">
    <citation type="submission" date="2018-03" db="EMBL/GenBank/DDBJ databases">
        <title>The ancient ancestry and fast evolution of plastids.</title>
        <authorList>
            <person name="Moore K.R."/>
            <person name="Magnabosco C."/>
            <person name="Momper L."/>
            <person name="Gold D.A."/>
            <person name="Bosak T."/>
            <person name="Fournier G.P."/>
        </authorList>
    </citation>
    <scope>NUCLEOTIDE SEQUENCE [LARGE SCALE GENOMIC DNA]</scope>
    <source>
        <strain evidence="2 3">CCALA 016</strain>
    </source>
</reference>
<sequence>MRYKLYAHQRDIINKVRRLLKGDSPGIKPTILTILEERFRKASFNLEQVNTDALIDGTYIQEKFNFFGNSLNCEKWDYFCRVLPNLLLAFGLLGTFIGITINLQDLSQTINQAQFSDINQLIEQIQQPLQGMGIAFFTSLIGILCSSILTVVNIRWNTNLSKNLLISSLADYLDNVFQDNLNENGTRLDKAVNKMVAQQNEFLLRFHQKVGDVLETTIGRETRKMTDANAQAQQLVIMICNRLMEVSGTLSNGANVFRESLGLINQEVVALTEVLPKVREYAQVIGQSAIVFQGASQKIEQSKFSENLEQTVTELVNTHQNLTYLIMLLKDNVEKLIGENLESNQIAKKVYTQLESCSSQLKESSTELVKVSQTFKESEFATQLTQATQKLEGIEGLFEISVLQLNQGIKPLENLITSLQKSIDQLSLNEQKILQNEKQNLNNNLQKNQLNTDLTIEQKLKHLKKDLGIID</sequence>
<accession>A0A2T1M3G4</accession>
<organism evidence="2 3">
    <name type="scientific">Aphanothece hegewaldii CCALA 016</name>
    <dbReference type="NCBI Taxonomy" id="2107694"/>
    <lineage>
        <taxon>Bacteria</taxon>
        <taxon>Bacillati</taxon>
        <taxon>Cyanobacteriota</taxon>
        <taxon>Cyanophyceae</taxon>
        <taxon>Oscillatoriophycideae</taxon>
        <taxon>Chroococcales</taxon>
        <taxon>Aphanothecaceae</taxon>
        <taxon>Aphanothece</taxon>
    </lineage>
</organism>
<keyword evidence="1" id="KW-0472">Membrane</keyword>
<protein>
    <submittedName>
        <fullName evidence="2">Uncharacterized protein</fullName>
    </submittedName>
</protein>
<name>A0A2T1M3G4_9CHRO</name>
<evidence type="ECO:0000313" key="2">
    <source>
        <dbReference type="EMBL" id="PSF39377.1"/>
    </source>
</evidence>
<keyword evidence="1" id="KW-0812">Transmembrane</keyword>
<dbReference type="Proteomes" id="UP000239001">
    <property type="component" value="Unassembled WGS sequence"/>
</dbReference>
<gene>
    <name evidence="2" type="ORF">C7H19_00905</name>
</gene>
<reference evidence="2 3" key="2">
    <citation type="submission" date="2018-03" db="EMBL/GenBank/DDBJ databases">
        <authorList>
            <person name="Keele B.F."/>
        </authorList>
    </citation>
    <scope>NUCLEOTIDE SEQUENCE [LARGE SCALE GENOMIC DNA]</scope>
    <source>
        <strain evidence="2 3">CCALA 016</strain>
    </source>
</reference>
<dbReference type="EMBL" id="PXOH01000001">
    <property type="protein sequence ID" value="PSF39377.1"/>
    <property type="molecule type" value="Genomic_DNA"/>
</dbReference>
<evidence type="ECO:0000256" key="1">
    <source>
        <dbReference type="SAM" id="Phobius"/>
    </source>
</evidence>
<feature type="transmembrane region" description="Helical" evidence="1">
    <location>
        <begin position="134"/>
        <end position="154"/>
    </location>
</feature>
<dbReference type="AlphaFoldDB" id="A0A2T1M3G4"/>
<keyword evidence="1" id="KW-1133">Transmembrane helix</keyword>
<keyword evidence="3" id="KW-1185">Reference proteome</keyword>
<proteinExistence type="predicted"/>
<evidence type="ECO:0000313" key="3">
    <source>
        <dbReference type="Proteomes" id="UP000239001"/>
    </source>
</evidence>
<feature type="transmembrane region" description="Helical" evidence="1">
    <location>
        <begin position="82"/>
        <end position="101"/>
    </location>
</feature>
<comment type="caution">
    <text evidence="2">The sequence shown here is derived from an EMBL/GenBank/DDBJ whole genome shotgun (WGS) entry which is preliminary data.</text>
</comment>